<proteinExistence type="predicted"/>
<feature type="transmembrane region" description="Helical" evidence="8">
    <location>
        <begin position="105"/>
        <end position="122"/>
    </location>
</feature>
<dbReference type="Pfam" id="PF09721">
    <property type="entry name" value="Exosortase_EpsH"/>
    <property type="match status" value="1"/>
</dbReference>
<dbReference type="OrthoDB" id="9797363at2"/>
<dbReference type="EMBL" id="LUUI01000142">
    <property type="protein sequence ID" value="OAI11394.1"/>
    <property type="molecule type" value="Genomic_DNA"/>
</dbReference>
<dbReference type="GO" id="GO:0008233">
    <property type="term" value="F:peptidase activity"/>
    <property type="evidence" value="ECO:0007669"/>
    <property type="project" value="UniProtKB-KW"/>
</dbReference>
<sequence length="541" mass="61177">MDSQKHIRLTPSNSSILVLALWSLVLLLLGLVFNESLAEMSGIWMGSEEYSHGFFIPVISIYLIWVQRHQLSFVKDFKASILGLTILLLGLLLFLLGGLATIRTIQHYAFIVAVTGVFAAAFGRQGLKVAWVPLVFLLFMVPFPNFILNNLSSKLQLISSWLGVEFIRACDIMVYLEGNVIDLGGYKLQVVEACSGLRYLFPLASLSFLCAYLFKGPFWQKLLIFLSSMPLTIFMNSFRIGVIGLLVNSWGTEMAEGFLHDFEGWAVFLLCMVLLFIEMWIFSRLNGKKIAFSELVQLPDEWFSGSKTSQMEFNLNKSVFAALGLIVFIGASGQFVRGGEDIIPQRKAFLNFPLHLDGWQGQRDVIEQKYLDTLKLTDYAIVNYLTPDAKSSVNFYSAYYDSQRKGASVHSPRSCIPGDGWQITSFGQLTLPDIQMQGTPLEVNRAVIEKGEYKQLVYYWFQQRGRSITNEYLVKWYLFYDAITMQRTDGALVRLVTSLDKGQDIEVADQRLQAYMKDMVKVLPEYLPGKDIVPVSSSLSD</sequence>
<evidence type="ECO:0000256" key="8">
    <source>
        <dbReference type="SAM" id="Phobius"/>
    </source>
</evidence>
<keyword evidence="2" id="KW-1003">Cell membrane</keyword>
<dbReference type="InterPro" id="IPR014263">
    <property type="entry name" value="Methanolan_biosynth_EpsI"/>
</dbReference>
<dbReference type="NCBIfam" id="TIGR04152">
    <property type="entry name" value="exosort_VPLPA"/>
    <property type="match status" value="1"/>
</dbReference>
<feature type="transmembrane region" description="Helical" evidence="8">
    <location>
        <begin position="222"/>
        <end position="245"/>
    </location>
</feature>
<feature type="transmembrane region" description="Helical" evidence="8">
    <location>
        <begin position="129"/>
        <end position="147"/>
    </location>
</feature>
<name>A0A177N166_9GAMM</name>
<feature type="transmembrane region" description="Helical" evidence="8">
    <location>
        <begin position="79"/>
        <end position="99"/>
    </location>
</feature>
<gene>
    <name evidence="10" type="ORF">A1359_14715</name>
</gene>
<dbReference type="InterPro" id="IPR019127">
    <property type="entry name" value="Exosortase"/>
</dbReference>
<feature type="transmembrane region" description="Helical" evidence="8">
    <location>
        <begin position="265"/>
        <end position="282"/>
    </location>
</feature>
<evidence type="ECO:0000313" key="11">
    <source>
        <dbReference type="Proteomes" id="UP000078476"/>
    </source>
</evidence>
<keyword evidence="5" id="KW-0378">Hydrolase</keyword>
<feature type="transmembrane region" description="Helical" evidence="8">
    <location>
        <begin position="319"/>
        <end position="336"/>
    </location>
</feature>
<comment type="subcellular location">
    <subcellularLocation>
        <location evidence="1">Cell membrane</location>
        <topology evidence="1">Multi-pass membrane protein</topology>
    </subcellularLocation>
</comment>
<protein>
    <submittedName>
        <fullName evidence="10">VPLPA-CTERM-specific exosortase XrtD</fullName>
    </submittedName>
</protein>
<evidence type="ECO:0000313" key="10">
    <source>
        <dbReference type="EMBL" id="OAI11394.1"/>
    </source>
</evidence>
<organism evidence="10 11">
    <name type="scientific">Methylomonas lenta</name>
    <dbReference type="NCBI Taxonomy" id="980561"/>
    <lineage>
        <taxon>Bacteria</taxon>
        <taxon>Pseudomonadati</taxon>
        <taxon>Pseudomonadota</taxon>
        <taxon>Gammaproteobacteria</taxon>
        <taxon>Methylococcales</taxon>
        <taxon>Methylococcaceae</taxon>
        <taxon>Methylomonas</taxon>
    </lineage>
</organism>
<evidence type="ECO:0000256" key="7">
    <source>
        <dbReference type="ARBA" id="ARBA00023136"/>
    </source>
</evidence>
<feature type="domain" description="Methanolan biosynthesis EpsI" evidence="9">
    <location>
        <begin position="322"/>
        <end position="526"/>
    </location>
</feature>
<feature type="transmembrane region" description="Helical" evidence="8">
    <location>
        <begin position="196"/>
        <end position="215"/>
    </location>
</feature>
<keyword evidence="6 8" id="KW-1133">Transmembrane helix</keyword>
<keyword evidence="11" id="KW-1185">Reference proteome</keyword>
<feature type="transmembrane region" description="Helical" evidence="8">
    <location>
        <begin position="50"/>
        <end position="67"/>
    </location>
</feature>
<keyword evidence="4 8" id="KW-0812">Transmembrane</keyword>
<dbReference type="NCBIfam" id="TIGR02602">
    <property type="entry name" value="8TM_EpsH"/>
    <property type="match status" value="1"/>
</dbReference>
<comment type="caution">
    <text evidence="10">The sequence shown here is derived from an EMBL/GenBank/DDBJ whole genome shotgun (WGS) entry which is preliminary data.</text>
</comment>
<dbReference type="Proteomes" id="UP000078476">
    <property type="component" value="Unassembled WGS sequence"/>
</dbReference>
<dbReference type="GO" id="GO:0005886">
    <property type="term" value="C:plasma membrane"/>
    <property type="evidence" value="ECO:0007669"/>
    <property type="project" value="UniProtKB-SubCell"/>
</dbReference>
<dbReference type="NCBIfam" id="TIGR02914">
    <property type="entry name" value="EpsI_fam"/>
    <property type="match status" value="1"/>
</dbReference>
<dbReference type="InterPro" id="IPR013426">
    <property type="entry name" value="EpsH-like"/>
</dbReference>
<evidence type="ECO:0000256" key="3">
    <source>
        <dbReference type="ARBA" id="ARBA00022670"/>
    </source>
</evidence>
<reference evidence="10 11" key="1">
    <citation type="submission" date="2016-03" db="EMBL/GenBank/DDBJ databases">
        <authorList>
            <person name="Ploux O."/>
        </authorList>
    </citation>
    <scope>NUCLEOTIDE SEQUENCE [LARGE SCALE GENOMIC DNA]</scope>
    <source>
        <strain evidence="10 11">R-45370</strain>
    </source>
</reference>
<dbReference type="NCBIfam" id="TIGR04178">
    <property type="entry name" value="exo_archaeo"/>
    <property type="match status" value="1"/>
</dbReference>
<dbReference type="InterPro" id="IPR026491">
    <property type="entry name" value="ExosortD_VPLPA"/>
</dbReference>
<evidence type="ECO:0000256" key="5">
    <source>
        <dbReference type="ARBA" id="ARBA00022801"/>
    </source>
</evidence>
<evidence type="ECO:0000256" key="2">
    <source>
        <dbReference type="ARBA" id="ARBA00022475"/>
    </source>
</evidence>
<dbReference type="AlphaFoldDB" id="A0A177N166"/>
<dbReference type="RefSeq" id="WP_066985966.1">
    <property type="nucleotide sequence ID" value="NZ_LUUI01000142.1"/>
</dbReference>
<keyword evidence="3" id="KW-0645">Protease</keyword>
<dbReference type="GO" id="GO:0006508">
    <property type="term" value="P:proteolysis"/>
    <property type="evidence" value="ECO:0007669"/>
    <property type="project" value="UniProtKB-KW"/>
</dbReference>
<evidence type="ECO:0000259" key="9">
    <source>
        <dbReference type="Pfam" id="PF11984"/>
    </source>
</evidence>
<dbReference type="Pfam" id="PF11984">
    <property type="entry name" value="DUF3485"/>
    <property type="match status" value="1"/>
</dbReference>
<dbReference type="InterPro" id="IPR026392">
    <property type="entry name" value="Exo/Archaeosortase_dom"/>
</dbReference>
<dbReference type="STRING" id="980561.A1359_14715"/>
<accession>A0A177N166</accession>
<evidence type="ECO:0000256" key="1">
    <source>
        <dbReference type="ARBA" id="ARBA00004651"/>
    </source>
</evidence>
<evidence type="ECO:0000256" key="6">
    <source>
        <dbReference type="ARBA" id="ARBA00022989"/>
    </source>
</evidence>
<keyword evidence="7 8" id="KW-0472">Membrane</keyword>
<evidence type="ECO:0000256" key="4">
    <source>
        <dbReference type="ARBA" id="ARBA00022692"/>
    </source>
</evidence>